<feature type="domain" description="DUF1664" evidence="2">
    <location>
        <begin position="1"/>
        <end position="104"/>
    </location>
</feature>
<dbReference type="InterPro" id="IPR012458">
    <property type="entry name" value="DUF1664"/>
</dbReference>
<dbReference type="PANTHER" id="PTHR46667:SF6">
    <property type="entry name" value="OS01G0185100 PROTEIN"/>
    <property type="match status" value="1"/>
</dbReference>
<name>A0A0D2RHF9_GOSRA</name>
<evidence type="ECO:0000256" key="1">
    <source>
        <dbReference type="SAM" id="Coils"/>
    </source>
</evidence>
<dbReference type="PANTHER" id="PTHR46667">
    <property type="entry name" value="OS05G0182700 PROTEIN"/>
    <property type="match status" value="1"/>
</dbReference>
<dbReference type="Proteomes" id="UP000032304">
    <property type="component" value="Chromosome 8"/>
</dbReference>
<sequence>MWWKGISFSDLFWVTKRNMALAVENLTKHLDSVSDALSAAKKHLTQRIQNLDDKMETQKEISKSIQESVEEARMDLSNIEYDLDALQRMISGLDGKIGSLEYKQDLANAGVWYLCNMVGGKKAKMPEALQEQLKLSGKPRSLLMHSGTPTTKGLKDFVDIFSASMKDSGRDVIVQDDIYNLEDEPRGLHRCDSQSWKSFFFFLKKVHPSFNLWKTVLDGNAITTLGACHCCGCSFFLFKKNILELIS</sequence>
<gene>
    <name evidence="3" type="ORF">B456_008G182400</name>
</gene>
<keyword evidence="1" id="KW-0175">Coiled coil</keyword>
<protein>
    <recommendedName>
        <fullName evidence="2">DUF1664 domain-containing protein</fullName>
    </recommendedName>
</protein>
<proteinExistence type="predicted"/>
<feature type="coiled-coil region" evidence="1">
    <location>
        <begin position="34"/>
        <end position="89"/>
    </location>
</feature>
<accession>A0A0D2RHF9</accession>
<evidence type="ECO:0000313" key="4">
    <source>
        <dbReference type="Proteomes" id="UP000032304"/>
    </source>
</evidence>
<evidence type="ECO:0000313" key="3">
    <source>
        <dbReference type="EMBL" id="KJB50683.1"/>
    </source>
</evidence>
<dbReference type="EMBL" id="CM001747">
    <property type="protein sequence ID" value="KJB50683.1"/>
    <property type="molecule type" value="Genomic_DNA"/>
</dbReference>
<evidence type="ECO:0000259" key="2">
    <source>
        <dbReference type="Pfam" id="PF07889"/>
    </source>
</evidence>
<dbReference type="AlphaFoldDB" id="A0A0D2RHF9"/>
<reference evidence="3 4" key="1">
    <citation type="journal article" date="2012" name="Nature">
        <title>Repeated polyploidization of Gossypium genomes and the evolution of spinnable cotton fibres.</title>
        <authorList>
            <person name="Paterson A.H."/>
            <person name="Wendel J.F."/>
            <person name="Gundlach H."/>
            <person name="Guo H."/>
            <person name="Jenkins J."/>
            <person name="Jin D."/>
            <person name="Llewellyn D."/>
            <person name="Showmaker K.C."/>
            <person name="Shu S."/>
            <person name="Udall J."/>
            <person name="Yoo M.J."/>
            <person name="Byers R."/>
            <person name="Chen W."/>
            <person name="Doron-Faigenboim A."/>
            <person name="Duke M.V."/>
            <person name="Gong L."/>
            <person name="Grimwood J."/>
            <person name="Grover C."/>
            <person name="Grupp K."/>
            <person name="Hu G."/>
            <person name="Lee T.H."/>
            <person name="Li J."/>
            <person name="Lin L."/>
            <person name="Liu T."/>
            <person name="Marler B.S."/>
            <person name="Page J.T."/>
            <person name="Roberts A.W."/>
            <person name="Romanel E."/>
            <person name="Sanders W.S."/>
            <person name="Szadkowski E."/>
            <person name="Tan X."/>
            <person name="Tang H."/>
            <person name="Xu C."/>
            <person name="Wang J."/>
            <person name="Wang Z."/>
            <person name="Zhang D."/>
            <person name="Zhang L."/>
            <person name="Ashrafi H."/>
            <person name="Bedon F."/>
            <person name="Bowers J.E."/>
            <person name="Brubaker C.L."/>
            <person name="Chee P.W."/>
            <person name="Das S."/>
            <person name="Gingle A.R."/>
            <person name="Haigler C.H."/>
            <person name="Harker D."/>
            <person name="Hoffmann L.V."/>
            <person name="Hovav R."/>
            <person name="Jones D.C."/>
            <person name="Lemke C."/>
            <person name="Mansoor S."/>
            <person name="ur Rahman M."/>
            <person name="Rainville L.N."/>
            <person name="Rambani A."/>
            <person name="Reddy U.K."/>
            <person name="Rong J.K."/>
            <person name="Saranga Y."/>
            <person name="Scheffler B.E."/>
            <person name="Scheffler J.A."/>
            <person name="Stelly D.M."/>
            <person name="Triplett B.A."/>
            <person name="Van Deynze A."/>
            <person name="Vaslin M.F."/>
            <person name="Waghmare V.N."/>
            <person name="Walford S.A."/>
            <person name="Wright R.J."/>
            <person name="Zaki E.A."/>
            <person name="Zhang T."/>
            <person name="Dennis E.S."/>
            <person name="Mayer K.F."/>
            <person name="Peterson D.G."/>
            <person name="Rokhsar D.S."/>
            <person name="Wang X."/>
            <person name="Schmutz J."/>
        </authorList>
    </citation>
    <scope>NUCLEOTIDE SEQUENCE [LARGE SCALE GENOMIC DNA]</scope>
</reference>
<dbReference type="Gramene" id="KJB50683">
    <property type="protein sequence ID" value="KJB50683"/>
    <property type="gene ID" value="B456_008G182400"/>
</dbReference>
<dbReference type="Pfam" id="PF07889">
    <property type="entry name" value="DUF1664"/>
    <property type="match status" value="1"/>
</dbReference>
<organism evidence="3 4">
    <name type="scientific">Gossypium raimondii</name>
    <name type="common">Peruvian cotton</name>
    <name type="synonym">Gossypium klotzschianum subsp. raimondii</name>
    <dbReference type="NCBI Taxonomy" id="29730"/>
    <lineage>
        <taxon>Eukaryota</taxon>
        <taxon>Viridiplantae</taxon>
        <taxon>Streptophyta</taxon>
        <taxon>Embryophyta</taxon>
        <taxon>Tracheophyta</taxon>
        <taxon>Spermatophyta</taxon>
        <taxon>Magnoliopsida</taxon>
        <taxon>eudicotyledons</taxon>
        <taxon>Gunneridae</taxon>
        <taxon>Pentapetalae</taxon>
        <taxon>rosids</taxon>
        <taxon>malvids</taxon>
        <taxon>Malvales</taxon>
        <taxon>Malvaceae</taxon>
        <taxon>Malvoideae</taxon>
        <taxon>Gossypium</taxon>
    </lineage>
</organism>
<keyword evidence="4" id="KW-1185">Reference proteome</keyword>